<evidence type="ECO:0000256" key="1">
    <source>
        <dbReference type="ARBA" id="ARBA00005384"/>
    </source>
</evidence>
<keyword evidence="3" id="KW-0805">Transcription regulation</keyword>
<sequence length="477" mass="53278">MKSKAWLGFEISRDNDLPLYEQICNALRQQAIRGDLPPQTRLPPTRSLAVELGVSRSTVINAYEQLVAEGYLTSLPGSGYSLSGAGGVELLPPSHQDNQHKSKTAAALDTEAAESLNVPRPPYGASLPDMDLFPHKPWARTVAQICRRDPRSLTINTDPRGNPELRAAIARHLADWRGIQTNPSQIFITAGAIDALELCLRTLCRQGDPIALENPGYLPLRQFVQSLGLTPSYLPLDTQGATLPKSQDRSRIAVLTPSHQYPMGGTMSPERRSRFIQWAQAHRGWLIEDDYDSEFRFAGRPIPALAGFDPHRTLYIGSFSKILSSNLRLGYLVVPDKLIEPCLQTLSRFGSKASLMPQRPLAEFIDNGEFYRHLRRMRRIYNERRQYLIGRLSTEFSCYGTVLDHQAGMQLVFVMNPPFDDQQLAEQLQQQGMMLTALSSYYAGKAEQRGLIFGYSGLDIDDLGSQLDALQLLLRPG</sequence>
<dbReference type="InterPro" id="IPR051446">
    <property type="entry name" value="HTH_trans_reg/aminotransferase"/>
</dbReference>
<feature type="domain" description="HTH gntR-type" evidence="6">
    <location>
        <begin position="17"/>
        <end position="85"/>
    </location>
</feature>
<dbReference type="InterPro" id="IPR000524">
    <property type="entry name" value="Tscrpt_reg_HTH_GntR"/>
</dbReference>
<organism evidence="7 8">
    <name type="scientific">Motiliproteus coralliicola</name>
    <dbReference type="NCBI Taxonomy" id="2283196"/>
    <lineage>
        <taxon>Bacteria</taxon>
        <taxon>Pseudomonadati</taxon>
        <taxon>Pseudomonadota</taxon>
        <taxon>Gammaproteobacteria</taxon>
        <taxon>Oceanospirillales</taxon>
        <taxon>Oceanospirillaceae</taxon>
        <taxon>Motiliproteus</taxon>
    </lineage>
</organism>
<dbReference type="SUPFAM" id="SSF46785">
    <property type="entry name" value="Winged helix' DNA-binding domain"/>
    <property type="match status" value="1"/>
</dbReference>
<gene>
    <name evidence="7" type="ORF">DV711_15725</name>
</gene>
<dbReference type="GO" id="GO:0030170">
    <property type="term" value="F:pyridoxal phosphate binding"/>
    <property type="evidence" value="ECO:0007669"/>
    <property type="project" value="InterPro"/>
</dbReference>
<dbReference type="InterPro" id="IPR015421">
    <property type="entry name" value="PyrdxlP-dep_Trfase_major"/>
</dbReference>
<keyword evidence="7" id="KW-0032">Aminotransferase</keyword>
<evidence type="ECO:0000256" key="2">
    <source>
        <dbReference type="ARBA" id="ARBA00022898"/>
    </source>
</evidence>
<dbReference type="InterPro" id="IPR036388">
    <property type="entry name" value="WH-like_DNA-bd_sf"/>
</dbReference>
<dbReference type="Pfam" id="PF00392">
    <property type="entry name" value="GntR"/>
    <property type="match status" value="1"/>
</dbReference>
<dbReference type="EMBL" id="QQOH01000004">
    <property type="protein sequence ID" value="RDE19044.1"/>
    <property type="molecule type" value="Genomic_DNA"/>
</dbReference>
<dbReference type="InterPro" id="IPR004839">
    <property type="entry name" value="Aminotransferase_I/II_large"/>
</dbReference>
<dbReference type="CDD" id="cd07377">
    <property type="entry name" value="WHTH_GntR"/>
    <property type="match status" value="1"/>
</dbReference>
<keyword evidence="4" id="KW-0238">DNA-binding</keyword>
<keyword evidence="8" id="KW-1185">Reference proteome</keyword>
<proteinExistence type="inferred from homology"/>
<keyword evidence="5" id="KW-0804">Transcription</keyword>
<dbReference type="GO" id="GO:0008483">
    <property type="term" value="F:transaminase activity"/>
    <property type="evidence" value="ECO:0007669"/>
    <property type="project" value="UniProtKB-KW"/>
</dbReference>
<dbReference type="Gene3D" id="3.40.640.10">
    <property type="entry name" value="Type I PLP-dependent aspartate aminotransferase-like (Major domain)"/>
    <property type="match status" value="1"/>
</dbReference>
<dbReference type="InterPro" id="IPR036390">
    <property type="entry name" value="WH_DNA-bd_sf"/>
</dbReference>
<evidence type="ECO:0000313" key="7">
    <source>
        <dbReference type="EMBL" id="RDE19044.1"/>
    </source>
</evidence>
<dbReference type="AlphaFoldDB" id="A0A369WEC5"/>
<keyword evidence="2" id="KW-0663">Pyridoxal phosphate</keyword>
<dbReference type="Proteomes" id="UP000253769">
    <property type="component" value="Unassembled WGS sequence"/>
</dbReference>
<dbReference type="PRINTS" id="PR00035">
    <property type="entry name" value="HTHGNTR"/>
</dbReference>
<dbReference type="InterPro" id="IPR015424">
    <property type="entry name" value="PyrdxlP-dep_Trfase"/>
</dbReference>
<dbReference type="CDD" id="cd00609">
    <property type="entry name" value="AAT_like"/>
    <property type="match status" value="1"/>
</dbReference>
<evidence type="ECO:0000259" key="6">
    <source>
        <dbReference type="PROSITE" id="PS50949"/>
    </source>
</evidence>
<dbReference type="SUPFAM" id="SSF53383">
    <property type="entry name" value="PLP-dependent transferases"/>
    <property type="match status" value="1"/>
</dbReference>
<name>A0A369WEC5_9GAMM</name>
<dbReference type="OrthoDB" id="9808770at2"/>
<dbReference type="PANTHER" id="PTHR46577">
    <property type="entry name" value="HTH-TYPE TRANSCRIPTIONAL REGULATORY PROTEIN GABR"/>
    <property type="match status" value="1"/>
</dbReference>
<evidence type="ECO:0000256" key="5">
    <source>
        <dbReference type="ARBA" id="ARBA00023163"/>
    </source>
</evidence>
<dbReference type="GO" id="GO:0003700">
    <property type="term" value="F:DNA-binding transcription factor activity"/>
    <property type="evidence" value="ECO:0007669"/>
    <property type="project" value="InterPro"/>
</dbReference>
<comment type="similarity">
    <text evidence="1">In the C-terminal section; belongs to the class-I pyridoxal-phosphate-dependent aminotransferase family.</text>
</comment>
<accession>A0A369WEC5</accession>
<comment type="caution">
    <text evidence="7">The sequence shown here is derived from an EMBL/GenBank/DDBJ whole genome shotgun (WGS) entry which is preliminary data.</text>
</comment>
<dbReference type="Pfam" id="PF00155">
    <property type="entry name" value="Aminotran_1_2"/>
    <property type="match status" value="1"/>
</dbReference>
<dbReference type="PROSITE" id="PS50949">
    <property type="entry name" value="HTH_GNTR"/>
    <property type="match status" value="1"/>
</dbReference>
<keyword evidence="7" id="KW-0808">Transferase</keyword>
<dbReference type="GO" id="GO:0003677">
    <property type="term" value="F:DNA binding"/>
    <property type="evidence" value="ECO:0007669"/>
    <property type="project" value="UniProtKB-KW"/>
</dbReference>
<protein>
    <submittedName>
        <fullName evidence="7">PLP-dependent aminotransferase family protein</fullName>
    </submittedName>
</protein>
<dbReference type="RefSeq" id="WP_114696664.1">
    <property type="nucleotide sequence ID" value="NZ_QQOH01000004.1"/>
</dbReference>
<evidence type="ECO:0000256" key="3">
    <source>
        <dbReference type="ARBA" id="ARBA00023015"/>
    </source>
</evidence>
<dbReference type="SMART" id="SM00345">
    <property type="entry name" value="HTH_GNTR"/>
    <property type="match status" value="1"/>
</dbReference>
<dbReference type="Gene3D" id="1.10.10.10">
    <property type="entry name" value="Winged helix-like DNA-binding domain superfamily/Winged helix DNA-binding domain"/>
    <property type="match status" value="1"/>
</dbReference>
<evidence type="ECO:0000313" key="8">
    <source>
        <dbReference type="Proteomes" id="UP000253769"/>
    </source>
</evidence>
<evidence type="ECO:0000256" key="4">
    <source>
        <dbReference type="ARBA" id="ARBA00023125"/>
    </source>
</evidence>
<dbReference type="PANTHER" id="PTHR46577:SF1">
    <property type="entry name" value="HTH-TYPE TRANSCRIPTIONAL REGULATORY PROTEIN GABR"/>
    <property type="match status" value="1"/>
</dbReference>
<reference evidence="7 8" key="1">
    <citation type="submission" date="2018-07" db="EMBL/GenBank/DDBJ databases">
        <title>Motiliproteus coralliicola sp. nov., a bacterium isolated from Coral.</title>
        <authorList>
            <person name="Wang G."/>
        </authorList>
    </citation>
    <scope>NUCLEOTIDE SEQUENCE [LARGE SCALE GENOMIC DNA]</scope>
    <source>
        <strain evidence="7 8">C34</strain>
    </source>
</reference>